<sequence length="102" mass="11841">MAVRNVVTRRSCHFRGFFPSLKNGKSIPWESQLEGYFLSLLELSPQVFRYEVQPSKETFEMGGYSAIYYPDVRAVLHDGTEQWFEVKPVGADAELTQLPRFY</sequence>
<evidence type="ECO:0000313" key="2">
    <source>
        <dbReference type="Proteomes" id="UP000215788"/>
    </source>
</evidence>
<protein>
    <recommendedName>
        <fullName evidence="3">TnsA endonuclease N-terminal domain-containing protein</fullName>
    </recommendedName>
</protein>
<proteinExistence type="predicted"/>
<evidence type="ECO:0000313" key="1">
    <source>
        <dbReference type="EMBL" id="OZY57573.1"/>
    </source>
</evidence>
<comment type="caution">
    <text evidence="1">The sequence shown here is derived from an EMBL/GenBank/DDBJ whole genome shotgun (WGS) entry which is preliminary data.</text>
</comment>
<gene>
    <name evidence="1" type="ORF">CJF39_20835</name>
</gene>
<dbReference type="OrthoDB" id="881413at2"/>
<accession>A0A266N551</accession>
<dbReference type="Proteomes" id="UP000215788">
    <property type="component" value="Unassembled WGS sequence"/>
</dbReference>
<dbReference type="RefSeq" id="WP_094995130.1">
    <property type="nucleotide sequence ID" value="NZ_NQKI01000048.1"/>
</dbReference>
<reference evidence="1 2" key="1">
    <citation type="submission" date="2017-08" db="EMBL/GenBank/DDBJ databases">
        <title>Genomic and metabolic characterisation of spoilage-associated Pseudomonas species.</title>
        <authorList>
            <person name="Stanborough T."/>
            <person name="Fegan N."/>
            <person name="Powell S.M."/>
            <person name="Singh T."/>
            <person name="Tamplin M.L."/>
            <person name="Chandry P.S."/>
        </authorList>
    </citation>
    <scope>NUCLEOTIDE SEQUENCE [LARGE SCALE GENOMIC DNA]</scope>
    <source>
        <strain evidence="1 2">L1802</strain>
    </source>
</reference>
<organism evidence="1 2">
    <name type="scientific">Pseudomonas lundensis</name>
    <dbReference type="NCBI Taxonomy" id="86185"/>
    <lineage>
        <taxon>Bacteria</taxon>
        <taxon>Pseudomonadati</taxon>
        <taxon>Pseudomonadota</taxon>
        <taxon>Gammaproteobacteria</taxon>
        <taxon>Pseudomonadales</taxon>
        <taxon>Pseudomonadaceae</taxon>
        <taxon>Pseudomonas</taxon>
    </lineage>
</organism>
<dbReference type="AlphaFoldDB" id="A0A266N551"/>
<evidence type="ECO:0008006" key="3">
    <source>
        <dbReference type="Google" id="ProtNLM"/>
    </source>
</evidence>
<name>A0A266N551_9PSED</name>
<dbReference type="EMBL" id="NQKI01000048">
    <property type="protein sequence ID" value="OZY57573.1"/>
    <property type="molecule type" value="Genomic_DNA"/>
</dbReference>